<comment type="caution">
    <text evidence="10">The sequence shown here is derived from an EMBL/GenBank/DDBJ whole genome shotgun (WGS) entry which is preliminary data.</text>
</comment>
<feature type="compositionally biased region" description="Low complexity" evidence="8">
    <location>
        <begin position="548"/>
        <end position="559"/>
    </location>
</feature>
<gene>
    <name evidence="10" type="primary">PEP7</name>
    <name evidence="10" type="ORF">QQX98_009284</name>
</gene>
<keyword evidence="7" id="KW-0175">Coiled coil</keyword>
<dbReference type="InterPro" id="IPR011011">
    <property type="entry name" value="Znf_FYVE_PHD"/>
</dbReference>
<evidence type="ECO:0000259" key="9">
    <source>
        <dbReference type="PROSITE" id="PS50178"/>
    </source>
</evidence>
<evidence type="ECO:0000256" key="7">
    <source>
        <dbReference type="SAM" id="Coils"/>
    </source>
</evidence>
<dbReference type="CDD" id="cd15737">
    <property type="entry name" value="FYVE2_Vac1p_like"/>
    <property type="match status" value="1"/>
</dbReference>
<keyword evidence="10" id="KW-0645">Protease</keyword>
<organism evidence="10 11">
    <name type="scientific">Neonectria punicea</name>
    <dbReference type="NCBI Taxonomy" id="979145"/>
    <lineage>
        <taxon>Eukaryota</taxon>
        <taxon>Fungi</taxon>
        <taxon>Dikarya</taxon>
        <taxon>Ascomycota</taxon>
        <taxon>Pezizomycotina</taxon>
        <taxon>Sordariomycetes</taxon>
        <taxon>Hypocreomycetidae</taxon>
        <taxon>Hypocreales</taxon>
        <taxon>Nectriaceae</taxon>
        <taxon>Neonectria</taxon>
    </lineage>
</organism>
<protein>
    <submittedName>
        <fullName evidence="10">Carboxypeptidase Y-deficient</fullName>
    </submittedName>
</protein>
<proteinExistence type="predicted"/>
<sequence length="670" mass="73879">MSSSRRLGGGRILGSGKGLAPPTPPGAPRVGSPLAPSESTASMASSSPVSAAVGLPQRGQDLGVSITVGVPGKGGPVDSAGLVCPICNEEMMTLLQLNRHIDDNHQELAVEEQDEVKTWFDKQVLKAKRFQPLSLINQKLRGLESFESNESNPVLPPPSVAAGKLPLEGPVDPDELITRHHWQRSTNYDLCTDPTCGRSLGPLNGSINCRKCGRLFCEEHTMYQMKLSRSANHEPVRGYWARVCETCYKSRDGYNDHNGVLIDHMGMFAQTRRKKVERQNLEISRLEKRLTKLTRLLANTPEKLTSSTGSLLAPVTSLSTQKNPRKLIEQSVVTWEEDSTVAKCPFCHQEFGSWTFRRHHCRICGRVVCADPQTACSSEVGLNIDGASNPATEKPPAPGQLSIDIRMCRDCKHTIFSARDFTTSLHHKPADQRAYETLRQFERGIRQLLPSFHRSLLALRPEKRGGGGGEVDLDGPPPSHAQIQEAAKIRKRLLDSFAKYGAAANRIRDLRADNATQTRLQMAIYSHASGFLHTNMLPLKSLPQFLRSSSSAPSTPSASRILASNTHSASSLRHSELASETASQAPSEGSTVVSQLETEEKDLRERLVVLEEQRFMVHDMVKSAQTARRFEEVSALSRNLEELDVEIRALKDKVGGVEERWEGVYRNGIA</sequence>
<dbReference type="InterPro" id="IPR021565">
    <property type="entry name" value="Rbsn_Rab-bd"/>
</dbReference>
<dbReference type="Proteomes" id="UP001498476">
    <property type="component" value="Unassembled WGS sequence"/>
</dbReference>
<keyword evidence="4" id="KW-0862">Zinc</keyword>
<dbReference type="SUPFAM" id="SSF140125">
    <property type="entry name" value="Rabenosyn-5 Rab-binding domain-like"/>
    <property type="match status" value="1"/>
</dbReference>
<dbReference type="SMART" id="SM00734">
    <property type="entry name" value="ZnF_Rad18"/>
    <property type="match status" value="1"/>
</dbReference>
<evidence type="ECO:0000313" key="10">
    <source>
        <dbReference type="EMBL" id="KAK7408524.1"/>
    </source>
</evidence>
<feature type="region of interest" description="Disordered" evidence="8">
    <location>
        <begin position="546"/>
        <end position="597"/>
    </location>
</feature>
<feature type="compositionally biased region" description="Gly residues" evidence="8">
    <location>
        <begin position="7"/>
        <end position="17"/>
    </location>
</feature>
<name>A0ABR1GSZ2_9HYPO</name>
<dbReference type="SMART" id="SM00064">
    <property type="entry name" value="FYVE"/>
    <property type="match status" value="2"/>
</dbReference>
<dbReference type="Gene3D" id="3.30.40.10">
    <property type="entry name" value="Zinc/RING finger domain, C3HC4 (zinc finger)"/>
    <property type="match status" value="2"/>
</dbReference>
<feature type="domain" description="FYVE-type" evidence="9">
    <location>
        <begin position="338"/>
        <end position="416"/>
    </location>
</feature>
<feature type="compositionally biased region" description="Polar residues" evidence="8">
    <location>
        <begin position="562"/>
        <end position="596"/>
    </location>
</feature>
<keyword evidence="2" id="KW-0227">DNA damage</keyword>
<dbReference type="InterPro" id="IPR013083">
    <property type="entry name" value="Znf_RING/FYVE/PHD"/>
</dbReference>
<dbReference type="Pfam" id="PF11464">
    <property type="entry name" value="Rbsn"/>
    <property type="match status" value="1"/>
</dbReference>
<feature type="domain" description="FYVE-type" evidence="9">
    <location>
        <begin position="196"/>
        <end position="252"/>
    </location>
</feature>
<keyword evidence="10" id="KW-0378">Hydrolase</keyword>
<dbReference type="PANTHER" id="PTHR13510:SF44">
    <property type="entry name" value="RABENOSYN-5"/>
    <property type="match status" value="1"/>
</dbReference>
<dbReference type="SUPFAM" id="SSF57903">
    <property type="entry name" value="FYVE/PHD zinc finger"/>
    <property type="match status" value="2"/>
</dbReference>
<evidence type="ECO:0000313" key="11">
    <source>
        <dbReference type="Proteomes" id="UP001498476"/>
    </source>
</evidence>
<dbReference type="InterPro" id="IPR006642">
    <property type="entry name" value="Rad18_UBZ4"/>
</dbReference>
<dbReference type="GO" id="GO:0004180">
    <property type="term" value="F:carboxypeptidase activity"/>
    <property type="evidence" value="ECO:0007669"/>
    <property type="project" value="UniProtKB-KW"/>
</dbReference>
<evidence type="ECO:0000256" key="4">
    <source>
        <dbReference type="ARBA" id="ARBA00022833"/>
    </source>
</evidence>
<accession>A0ABR1GSZ2</accession>
<evidence type="ECO:0000256" key="6">
    <source>
        <dbReference type="PROSITE-ProRule" id="PRU00091"/>
    </source>
</evidence>
<evidence type="ECO:0000256" key="1">
    <source>
        <dbReference type="ARBA" id="ARBA00022723"/>
    </source>
</evidence>
<dbReference type="InterPro" id="IPR000306">
    <property type="entry name" value="Znf_FYVE"/>
</dbReference>
<keyword evidence="10" id="KW-0121">Carboxypeptidase</keyword>
<dbReference type="PROSITE" id="PS50178">
    <property type="entry name" value="ZF_FYVE"/>
    <property type="match status" value="2"/>
</dbReference>
<dbReference type="InterPro" id="IPR017455">
    <property type="entry name" value="Znf_FYVE-rel"/>
</dbReference>
<feature type="region of interest" description="Disordered" evidence="8">
    <location>
        <begin position="1"/>
        <end position="54"/>
    </location>
</feature>
<keyword evidence="5" id="KW-0234">DNA repair</keyword>
<feature type="coiled-coil region" evidence="7">
    <location>
        <begin position="269"/>
        <end position="296"/>
    </location>
</feature>
<keyword evidence="3 6" id="KW-0863">Zinc-finger</keyword>
<dbReference type="Gene3D" id="4.10.860.20">
    <property type="entry name" value="Rabenosyn, Rab binding domain"/>
    <property type="match status" value="1"/>
</dbReference>
<evidence type="ECO:0000256" key="8">
    <source>
        <dbReference type="SAM" id="MobiDB-lite"/>
    </source>
</evidence>
<dbReference type="CDD" id="cd15761">
    <property type="entry name" value="FYVE1_Vac1p_like"/>
    <property type="match status" value="1"/>
</dbReference>
<keyword evidence="11" id="KW-1185">Reference proteome</keyword>
<dbReference type="InterPro" id="IPR052727">
    <property type="entry name" value="Rab4/Rab5_effector"/>
</dbReference>
<dbReference type="PANTHER" id="PTHR13510">
    <property type="entry name" value="FYVE-FINGER-CONTAINING RAB5 EFFECTOR PROTEIN RABENOSYN-5-RELATED"/>
    <property type="match status" value="1"/>
</dbReference>
<evidence type="ECO:0000256" key="2">
    <source>
        <dbReference type="ARBA" id="ARBA00022763"/>
    </source>
</evidence>
<evidence type="ECO:0000256" key="5">
    <source>
        <dbReference type="ARBA" id="ARBA00023204"/>
    </source>
</evidence>
<feature type="compositionally biased region" description="Low complexity" evidence="8">
    <location>
        <begin position="35"/>
        <end position="53"/>
    </location>
</feature>
<dbReference type="EMBL" id="JAZAVJ010000183">
    <property type="protein sequence ID" value="KAK7408524.1"/>
    <property type="molecule type" value="Genomic_DNA"/>
</dbReference>
<dbReference type="InterPro" id="IPR036531">
    <property type="entry name" value="Rbsn_Rab-bd_sf"/>
</dbReference>
<keyword evidence="1" id="KW-0479">Metal-binding</keyword>
<reference evidence="10 11" key="1">
    <citation type="journal article" date="2025" name="Microbiol. Resour. Announc.">
        <title>Draft genome sequences for Neonectria magnoliae and Neonectria punicea, canker pathogens of Liriodendron tulipifera and Acer saccharum in West Virginia.</title>
        <authorList>
            <person name="Petronek H.M."/>
            <person name="Kasson M.T."/>
            <person name="Metheny A.M."/>
            <person name="Stauder C.M."/>
            <person name="Lovett B."/>
            <person name="Lynch S.C."/>
            <person name="Garnas J.R."/>
            <person name="Kasson L.R."/>
            <person name="Stajich J.E."/>
        </authorList>
    </citation>
    <scope>NUCLEOTIDE SEQUENCE [LARGE SCALE GENOMIC DNA]</scope>
    <source>
        <strain evidence="10 11">NRRL 64653</strain>
    </source>
</reference>
<dbReference type="Pfam" id="PF01363">
    <property type="entry name" value="FYVE"/>
    <property type="match status" value="2"/>
</dbReference>
<evidence type="ECO:0000256" key="3">
    <source>
        <dbReference type="ARBA" id="ARBA00022771"/>
    </source>
</evidence>